<dbReference type="PANTHER" id="PTHR43246">
    <property type="entry name" value="PEPTIDYL-PROLYL CIS-TRANS ISOMERASE CYP38, CHLOROPLASTIC"/>
    <property type="match status" value="1"/>
</dbReference>
<keyword evidence="4" id="KW-0732">Signal</keyword>
<dbReference type="PROSITE" id="PS51257">
    <property type="entry name" value="PROKAR_LIPOPROTEIN"/>
    <property type="match status" value="1"/>
</dbReference>
<reference evidence="6" key="1">
    <citation type="submission" date="2021-01" db="EMBL/GenBank/DDBJ databases">
        <authorList>
            <person name="Corre E."/>
            <person name="Pelletier E."/>
            <person name="Niang G."/>
            <person name="Scheremetjew M."/>
            <person name="Finn R."/>
            <person name="Kale V."/>
            <person name="Holt S."/>
            <person name="Cochrane G."/>
            <person name="Meng A."/>
            <person name="Brown T."/>
            <person name="Cohen L."/>
        </authorList>
    </citation>
    <scope>NUCLEOTIDE SEQUENCE</scope>
    <source>
        <strain evidence="6">GSO104</strain>
    </source>
</reference>
<dbReference type="EC" id="5.2.1.8" evidence="1"/>
<proteinExistence type="predicted"/>
<feature type="domain" description="PPIase cyclophilin-type" evidence="5">
    <location>
        <begin position="86"/>
        <end position="195"/>
    </location>
</feature>
<keyword evidence="3" id="KW-0413">Isomerase</keyword>
<organism evidence="6">
    <name type="scientific">Ditylum brightwellii</name>
    <dbReference type="NCBI Taxonomy" id="49249"/>
    <lineage>
        <taxon>Eukaryota</taxon>
        <taxon>Sar</taxon>
        <taxon>Stramenopiles</taxon>
        <taxon>Ochrophyta</taxon>
        <taxon>Bacillariophyta</taxon>
        <taxon>Mediophyceae</taxon>
        <taxon>Lithodesmiophycidae</taxon>
        <taxon>Lithodesmiales</taxon>
        <taxon>Lithodesmiaceae</taxon>
        <taxon>Ditylum</taxon>
    </lineage>
</organism>
<evidence type="ECO:0000313" key="6">
    <source>
        <dbReference type="EMBL" id="CAE4578106.1"/>
    </source>
</evidence>
<keyword evidence="2" id="KW-0697">Rotamase</keyword>
<gene>
    <name evidence="6" type="ORF">DBRI00130_LOCUS199</name>
</gene>
<dbReference type="GO" id="GO:0003755">
    <property type="term" value="F:peptidyl-prolyl cis-trans isomerase activity"/>
    <property type="evidence" value="ECO:0007669"/>
    <property type="project" value="UniProtKB-KW"/>
</dbReference>
<dbReference type="SUPFAM" id="SSF50891">
    <property type="entry name" value="Cyclophilin-like"/>
    <property type="match status" value="1"/>
</dbReference>
<sequence>MMITRSSFLLLLTLSFLSCTAAFSESSKSGKLRGVNGEITSEAQAEEVIEDQSGLENAATADFGDGTSKLIKFHVAMLDGTSGAEGSFVVKTRPEWAPLGAAQFDELTSVNFWEGCRIFRVLPGFVSQFGINGDPDVQSRWKEPIKDDPVATTNAAGTVVFATAGKGTRTTQIFINLDDNSFLDDMGFSPIGEVVRWVYCDCIFIFLHHPCLSLTCIFIFLTMLSQRYGRCKTFFFWLRRGISPRERSITESNSNDREFIFGRKIPPTLLLYWSKFCGIINMNEKRGEGRLYT</sequence>
<feature type="chain" id="PRO_5030994080" description="peptidylprolyl isomerase" evidence="4">
    <location>
        <begin position="23"/>
        <end position="293"/>
    </location>
</feature>
<name>A0A7S4UMD9_9STRA</name>
<evidence type="ECO:0000256" key="4">
    <source>
        <dbReference type="SAM" id="SignalP"/>
    </source>
</evidence>
<dbReference type="InterPro" id="IPR029000">
    <property type="entry name" value="Cyclophilin-like_dom_sf"/>
</dbReference>
<dbReference type="Gene3D" id="2.40.100.10">
    <property type="entry name" value="Cyclophilin-like"/>
    <property type="match status" value="1"/>
</dbReference>
<feature type="signal peptide" evidence="4">
    <location>
        <begin position="1"/>
        <end position="22"/>
    </location>
</feature>
<dbReference type="PROSITE" id="PS50072">
    <property type="entry name" value="CSA_PPIASE_2"/>
    <property type="match status" value="1"/>
</dbReference>
<dbReference type="InterPro" id="IPR002130">
    <property type="entry name" value="Cyclophilin-type_PPIase_dom"/>
</dbReference>
<dbReference type="Pfam" id="PF00160">
    <property type="entry name" value="Pro_isomerase"/>
    <property type="match status" value="1"/>
</dbReference>
<accession>A0A7S4UMD9</accession>
<evidence type="ECO:0000256" key="2">
    <source>
        <dbReference type="ARBA" id="ARBA00023110"/>
    </source>
</evidence>
<evidence type="ECO:0000256" key="1">
    <source>
        <dbReference type="ARBA" id="ARBA00013194"/>
    </source>
</evidence>
<protein>
    <recommendedName>
        <fullName evidence="1">peptidylprolyl isomerase</fullName>
        <ecNumber evidence="1">5.2.1.8</ecNumber>
    </recommendedName>
</protein>
<dbReference type="EMBL" id="HBNS01000243">
    <property type="protein sequence ID" value="CAE4578106.1"/>
    <property type="molecule type" value="Transcribed_RNA"/>
</dbReference>
<dbReference type="InterPro" id="IPR044665">
    <property type="entry name" value="E_coli_cyclophilin_A-like"/>
</dbReference>
<dbReference type="AlphaFoldDB" id="A0A7S4UMD9"/>
<evidence type="ECO:0000256" key="3">
    <source>
        <dbReference type="ARBA" id="ARBA00023235"/>
    </source>
</evidence>
<evidence type="ECO:0000259" key="5">
    <source>
        <dbReference type="PROSITE" id="PS50072"/>
    </source>
</evidence>